<protein>
    <recommendedName>
        <fullName evidence="3">DUF1508 domain-containing protein</fullName>
    </recommendedName>
</protein>
<name>A0ABR6PCD8_9SPIR</name>
<reference evidence="1 2" key="1">
    <citation type="submission" date="2020-08" db="EMBL/GenBank/DDBJ databases">
        <title>Genomic Encyclopedia of Type Strains, Phase IV (KMG-IV): sequencing the most valuable type-strain genomes for metagenomic binning, comparative biology and taxonomic classification.</title>
        <authorList>
            <person name="Goeker M."/>
        </authorList>
    </citation>
    <scope>NUCLEOTIDE SEQUENCE [LARGE SCALE GENOMIC DNA]</scope>
    <source>
        <strain evidence="1 2">DSM 24625</strain>
    </source>
</reference>
<comment type="caution">
    <text evidence="1">The sequence shown here is derived from an EMBL/GenBank/DDBJ whole genome shotgun (WGS) entry which is preliminary data.</text>
</comment>
<accession>A0ABR6PCD8</accession>
<keyword evidence="2" id="KW-1185">Reference proteome</keyword>
<dbReference type="EMBL" id="JACHFG010000008">
    <property type="protein sequence ID" value="MBB6043449.1"/>
    <property type="molecule type" value="Genomic_DNA"/>
</dbReference>
<evidence type="ECO:0000313" key="2">
    <source>
        <dbReference type="Proteomes" id="UP000555838"/>
    </source>
</evidence>
<organism evidence="1 2">
    <name type="scientific">Borreliella yangtzensis</name>
    <dbReference type="NCBI Taxonomy" id="683292"/>
    <lineage>
        <taxon>Bacteria</taxon>
        <taxon>Pseudomonadati</taxon>
        <taxon>Spirochaetota</taxon>
        <taxon>Spirochaetia</taxon>
        <taxon>Spirochaetales</taxon>
        <taxon>Borreliaceae</taxon>
        <taxon>Borreliella</taxon>
    </lineage>
</organism>
<dbReference type="RefSeq" id="WP_183221171.1">
    <property type="nucleotide sequence ID" value="NZ_CP179674.1"/>
</dbReference>
<evidence type="ECO:0008006" key="3">
    <source>
        <dbReference type="Google" id="ProtNLM"/>
    </source>
</evidence>
<gene>
    <name evidence="1" type="ORF">HNP68_001071</name>
</gene>
<dbReference type="Proteomes" id="UP000555838">
    <property type="component" value="Unassembled WGS sequence"/>
</dbReference>
<proteinExistence type="predicted"/>
<evidence type="ECO:0000313" key="1">
    <source>
        <dbReference type="EMBL" id="MBB6043449.1"/>
    </source>
</evidence>
<sequence length="52" mass="5906">MRILVKYCTNNQGPFKVKSKNKYDFKEAMLLGVKTTLKAINTGNNKLNSIKT</sequence>